<dbReference type="AlphaFoldDB" id="A0A8H9MCQ8"/>
<dbReference type="Proteomes" id="UP000658656">
    <property type="component" value="Unassembled WGS sequence"/>
</dbReference>
<reference evidence="2" key="1">
    <citation type="journal article" date="2014" name="Int. J. Syst. Evol. Microbiol.">
        <title>Complete genome sequence of Corynebacterium casei LMG S-19264T (=DSM 44701T), isolated from a smear-ripened cheese.</title>
        <authorList>
            <consortium name="US DOE Joint Genome Institute (JGI-PGF)"/>
            <person name="Walter F."/>
            <person name="Albersmeier A."/>
            <person name="Kalinowski J."/>
            <person name="Ruckert C."/>
        </authorList>
    </citation>
    <scope>NUCLEOTIDE SEQUENCE</scope>
    <source>
        <strain evidence="2">CGMCC 4.7679</strain>
    </source>
</reference>
<sequence length="70" mass="7834">MFPITSGSIALGSSHTAPSTQEATASDDRALSRAARKRNGVSRDGRRMLRTVWRPRVRVDRISRRVAWTP</sequence>
<comment type="caution">
    <text evidence="2">The sequence shown here is derived from an EMBL/GenBank/DDBJ whole genome shotgun (WGS) entry which is preliminary data.</text>
</comment>
<evidence type="ECO:0000313" key="3">
    <source>
        <dbReference type="Proteomes" id="UP000658656"/>
    </source>
</evidence>
<feature type="region of interest" description="Disordered" evidence="1">
    <location>
        <begin position="1"/>
        <end position="43"/>
    </location>
</feature>
<reference evidence="2" key="2">
    <citation type="submission" date="2020-09" db="EMBL/GenBank/DDBJ databases">
        <authorList>
            <person name="Sun Q."/>
            <person name="Zhou Y."/>
        </authorList>
    </citation>
    <scope>NUCLEOTIDE SEQUENCE</scope>
    <source>
        <strain evidence="2">CGMCC 4.7679</strain>
    </source>
</reference>
<keyword evidence="3" id="KW-1185">Reference proteome</keyword>
<organism evidence="2 3">
    <name type="scientific">Amycolatopsis bartoniae</name>
    <dbReference type="NCBI Taxonomy" id="941986"/>
    <lineage>
        <taxon>Bacteria</taxon>
        <taxon>Bacillati</taxon>
        <taxon>Actinomycetota</taxon>
        <taxon>Actinomycetes</taxon>
        <taxon>Pseudonocardiales</taxon>
        <taxon>Pseudonocardiaceae</taxon>
        <taxon>Amycolatopsis</taxon>
    </lineage>
</organism>
<gene>
    <name evidence="2" type="ORF">GCM10017566_32460</name>
</gene>
<evidence type="ECO:0000313" key="2">
    <source>
        <dbReference type="EMBL" id="GHF56788.1"/>
    </source>
</evidence>
<feature type="compositionally biased region" description="Polar residues" evidence="1">
    <location>
        <begin position="1"/>
        <end position="24"/>
    </location>
</feature>
<evidence type="ECO:0000256" key="1">
    <source>
        <dbReference type="SAM" id="MobiDB-lite"/>
    </source>
</evidence>
<accession>A0A8H9MCQ8</accession>
<proteinExistence type="predicted"/>
<dbReference type="EMBL" id="BNAV01000004">
    <property type="protein sequence ID" value="GHF56788.1"/>
    <property type="molecule type" value="Genomic_DNA"/>
</dbReference>
<name>A0A8H9MCQ8_9PSEU</name>
<protein>
    <submittedName>
        <fullName evidence="2">Uncharacterized protein</fullName>
    </submittedName>
</protein>